<sequence>MLLVVRNVVQFVRLAAVMRQSGQSIFSRPKPIDLSSNRRRAMNLDIDYMEDEEESDDLGRPLIRNPVVFDVGDETNPPRAAPAPVTPMPLAVQAAKNRDTEDVWAELG</sequence>
<evidence type="ECO:0000313" key="2">
    <source>
        <dbReference type="Proteomes" id="UP001212997"/>
    </source>
</evidence>
<keyword evidence="2" id="KW-1185">Reference proteome</keyword>
<comment type="caution">
    <text evidence="1">The sequence shown here is derived from an EMBL/GenBank/DDBJ whole genome shotgun (WGS) entry which is preliminary data.</text>
</comment>
<organism evidence="1 2">
    <name type="scientific">Meripilus lineatus</name>
    <dbReference type="NCBI Taxonomy" id="2056292"/>
    <lineage>
        <taxon>Eukaryota</taxon>
        <taxon>Fungi</taxon>
        <taxon>Dikarya</taxon>
        <taxon>Basidiomycota</taxon>
        <taxon>Agaricomycotina</taxon>
        <taxon>Agaricomycetes</taxon>
        <taxon>Polyporales</taxon>
        <taxon>Meripilaceae</taxon>
        <taxon>Meripilus</taxon>
    </lineage>
</organism>
<gene>
    <name evidence="1" type="ORF">NLI96_g7459</name>
</gene>
<accession>A0AAD5UZD6</accession>
<evidence type="ECO:0000313" key="1">
    <source>
        <dbReference type="EMBL" id="KAJ3481720.1"/>
    </source>
</evidence>
<proteinExistence type="predicted"/>
<dbReference type="EMBL" id="JANAWD010000307">
    <property type="protein sequence ID" value="KAJ3481720.1"/>
    <property type="molecule type" value="Genomic_DNA"/>
</dbReference>
<reference evidence="1" key="1">
    <citation type="submission" date="2022-07" db="EMBL/GenBank/DDBJ databases">
        <title>Genome Sequence of Physisporinus lineatus.</title>
        <authorList>
            <person name="Buettner E."/>
        </authorList>
    </citation>
    <scope>NUCLEOTIDE SEQUENCE</scope>
    <source>
        <strain evidence="1">VT162</strain>
    </source>
</reference>
<protein>
    <submittedName>
        <fullName evidence="1">Uncharacterized protein</fullName>
    </submittedName>
</protein>
<dbReference type="AlphaFoldDB" id="A0AAD5UZD6"/>
<name>A0AAD5UZD6_9APHY</name>
<dbReference type="Proteomes" id="UP001212997">
    <property type="component" value="Unassembled WGS sequence"/>
</dbReference>